<dbReference type="Proteomes" id="UP000266644">
    <property type="component" value="Unassembled WGS sequence"/>
</dbReference>
<evidence type="ECO:0000313" key="6">
    <source>
        <dbReference type="EMBL" id="RHH05313.1"/>
    </source>
</evidence>
<keyword evidence="2 3" id="KW-0802">TPR repeat</keyword>
<evidence type="ECO:0000313" key="7">
    <source>
        <dbReference type="Proteomes" id="UP000266644"/>
    </source>
</evidence>
<dbReference type="Gene3D" id="3.30.1330.60">
    <property type="entry name" value="OmpA-like domain"/>
    <property type="match status" value="1"/>
</dbReference>
<dbReference type="InterPro" id="IPR013105">
    <property type="entry name" value="TPR_2"/>
</dbReference>
<dbReference type="InterPro" id="IPR011990">
    <property type="entry name" value="TPR-like_helical_dom_sf"/>
</dbReference>
<dbReference type="PROSITE" id="PS50005">
    <property type="entry name" value="TPR"/>
    <property type="match status" value="1"/>
</dbReference>
<organism evidence="6 7">
    <name type="scientific">Bacteroides fragilis</name>
    <dbReference type="NCBI Taxonomy" id="817"/>
    <lineage>
        <taxon>Bacteria</taxon>
        <taxon>Pseudomonadati</taxon>
        <taxon>Bacteroidota</taxon>
        <taxon>Bacteroidia</taxon>
        <taxon>Bacteroidales</taxon>
        <taxon>Bacteroidaceae</taxon>
        <taxon>Bacteroides</taxon>
    </lineage>
</organism>
<evidence type="ECO:0000256" key="5">
    <source>
        <dbReference type="SAM" id="SignalP"/>
    </source>
</evidence>
<dbReference type="SUPFAM" id="SSF48452">
    <property type="entry name" value="TPR-like"/>
    <property type="match status" value="1"/>
</dbReference>
<evidence type="ECO:0000256" key="3">
    <source>
        <dbReference type="PROSITE-ProRule" id="PRU00339"/>
    </source>
</evidence>
<keyword evidence="5" id="KW-0732">Signal</keyword>
<proteinExistence type="predicted"/>
<dbReference type="EMBL" id="QRJE01000057">
    <property type="protein sequence ID" value="RHH05313.1"/>
    <property type="molecule type" value="Genomic_DNA"/>
</dbReference>
<dbReference type="Gene3D" id="1.25.40.10">
    <property type="entry name" value="Tetratricopeptide repeat domain"/>
    <property type="match status" value="1"/>
</dbReference>
<evidence type="ECO:0000256" key="4">
    <source>
        <dbReference type="SAM" id="MobiDB-lite"/>
    </source>
</evidence>
<feature type="signal peptide" evidence="5">
    <location>
        <begin position="1"/>
        <end position="23"/>
    </location>
</feature>
<sequence length="528" mass="58288">MMKIKKLFLYVLPALLLPGCLAAQDVPKGSLNIFTENVRLHTDGEKRLSIEFDINPGGILISADEQLVMNPLITDHRGNSLALPSVFVNGRRRNRVERRMKQISRHTPEPEMVYKVVRAGRKGGVDKIRYRAAVAYEPWMDNAGLYLQSEFCGCGGNGQEFAERLVAASMGDTAPDLAGRDGGDDGTTGPVPGATAGASCTLTAGGCALTPYITFFEPARENVKRRSEEGSAYITYLPGSALLQPSLADNHGELEKIAESLSLAGSDAQGNLAITGVSITSWASPEGSWDTNMKLSQKRADALKRYIEDGFSLPGGCRLTSEGKGEDWEKLAELVQADPHVESKAEVLRIMTQVGIFDGREKQLMDLAGGRPYRYLMQRYFPLLRRSDYRIEYTVPVFGLEYGKEILEHRPGMLSQYELYRIAFSYPMGSPMFCKVFHTARILFPTDRTSQFNLGATCLLEGKAGEAGALLQGFENDPLAWNNLGVLYMMQGRYKDAHAYLNRAVGSGNREAVENLKILGEMWNPKEK</sequence>
<dbReference type="RefSeq" id="WP_122330781.1">
    <property type="nucleotide sequence ID" value="NZ_JAQDYY010000054.1"/>
</dbReference>
<feature type="repeat" description="TPR" evidence="3">
    <location>
        <begin position="478"/>
        <end position="511"/>
    </location>
</feature>
<dbReference type="AlphaFoldDB" id="A0A396BN17"/>
<dbReference type="SUPFAM" id="SSF103088">
    <property type="entry name" value="OmpA-like"/>
    <property type="match status" value="1"/>
</dbReference>
<keyword evidence="1" id="KW-0677">Repeat</keyword>
<feature type="region of interest" description="Disordered" evidence="4">
    <location>
        <begin position="172"/>
        <end position="192"/>
    </location>
</feature>
<protein>
    <submittedName>
        <fullName evidence="6">Tetratricopeptide repeat protein</fullName>
    </submittedName>
</protein>
<dbReference type="InterPro" id="IPR019734">
    <property type="entry name" value="TPR_rpt"/>
</dbReference>
<dbReference type="InterPro" id="IPR036737">
    <property type="entry name" value="OmpA-like_sf"/>
</dbReference>
<name>A0A396BN17_BACFG</name>
<dbReference type="Pfam" id="PF07719">
    <property type="entry name" value="TPR_2"/>
    <property type="match status" value="1"/>
</dbReference>
<gene>
    <name evidence="6" type="ORF">DW228_23260</name>
</gene>
<evidence type="ECO:0000256" key="1">
    <source>
        <dbReference type="ARBA" id="ARBA00022737"/>
    </source>
</evidence>
<feature type="chain" id="PRO_5017189677" evidence="5">
    <location>
        <begin position="24"/>
        <end position="528"/>
    </location>
</feature>
<evidence type="ECO:0000256" key="2">
    <source>
        <dbReference type="ARBA" id="ARBA00022803"/>
    </source>
</evidence>
<comment type="caution">
    <text evidence="6">The sequence shown here is derived from an EMBL/GenBank/DDBJ whole genome shotgun (WGS) entry which is preliminary data.</text>
</comment>
<reference evidence="6 7" key="1">
    <citation type="submission" date="2018-08" db="EMBL/GenBank/DDBJ databases">
        <title>A genome reference for cultivated species of the human gut microbiota.</title>
        <authorList>
            <person name="Zou Y."/>
            <person name="Xue W."/>
            <person name="Luo G."/>
        </authorList>
    </citation>
    <scope>NUCLEOTIDE SEQUENCE [LARGE SCALE GENOMIC DNA]</scope>
    <source>
        <strain evidence="6 7">AM18-6</strain>
    </source>
</reference>
<accession>A0A396BN17</accession>